<comment type="caution">
    <text evidence="16">The sequence shown here is derived from an EMBL/GenBank/DDBJ whole genome shotgun (WGS) entry which is preliminary data.</text>
</comment>
<dbReference type="GO" id="GO:0016787">
    <property type="term" value="F:hydrolase activity"/>
    <property type="evidence" value="ECO:0007669"/>
    <property type="project" value="UniProtKB-KW"/>
</dbReference>
<keyword evidence="17" id="KW-1185">Reference proteome</keyword>
<feature type="region of interest" description="Disordered" evidence="15">
    <location>
        <begin position="1"/>
        <end position="30"/>
    </location>
</feature>
<dbReference type="HAMAP" id="MF_01398">
    <property type="entry name" value="ATP_synth_b_bprime"/>
    <property type="match status" value="1"/>
</dbReference>
<dbReference type="STRING" id="442562.Rumeso_00431"/>
<proteinExistence type="inferred from homology"/>
<dbReference type="CDD" id="cd06503">
    <property type="entry name" value="ATP-synt_Fo_b"/>
    <property type="match status" value="1"/>
</dbReference>
<evidence type="ECO:0000313" key="17">
    <source>
        <dbReference type="Proteomes" id="UP000019666"/>
    </source>
</evidence>
<dbReference type="Proteomes" id="UP000019666">
    <property type="component" value="Unassembled WGS sequence"/>
</dbReference>
<protein>
    <recommendedName>
        <fullName evidence="13">ATP synthase subunit b</fullName>
    </recommendedName>
    <alternativeName>
        <fullName evidence="13">ATP synthase F(0) sector subunit b</fullName>
    </alternativeName>
    <alternativeName>
        <fullName evidence="13">ATPase subunit I</fullName>
    </alternativeName>
    <alternativeName>
        <fullName evidence="13">F-type ATPase subunit b</fullName>
        <shortName evidence="13">F-ATPase subunit b</shortName>
    </alternativeName>
</protein>
<dbReference type="AlphaFoldDB" id="A0A017HUG9"/>
<evidence type="ECO:0000256" key="9">
    <source>
        <dbReference type="ARBA" id="ARBA00023310"/>
    </source>
</evidence>
<dbReference type="GO" id="GO:0046933">
    <property type="term" value="F:proton-transporting ATP synthase activity, rotational mechanism"/>
    <property type="evidence" value="ECO:0007669"/>
    <property type="project" value="UniProtKB-UniRule"/>
</dbReference>
<dbReference type="GO" id="GO:0045259">
    <property type="term" value="C:proton-transporting ATP synthase complex"/>
    <property type="evidence" value="ECO:0007669"/>
    <property type="project" value="UniProtKB-KW"/>
</dbReference>
<dbReference type="HOGENOM" id="CLU_079215_1_0_5"/>
<dbReference type="NCBIfam" id="NF009988">
    <property type="entry name" value="PRK13454.1"/>
    <property type="match status" value="1"/>
</dbReference>
<comment type="subunit">
    <text evidence="13">F-type ATPases have 2 components, F(1) - the catalytic core - and F(0) - the membrane proton channel. F(1) has five subunits: alpha(3), beta(3), gamma(1), delta(1), epsilon(1). F(0) has three main subunits: a(1), b(2) and c(10-14). The alpha and beta chains form an alternating ring which encloses part of the gamma chain. F(1) is attached to F(0) by a central stalk formed by the gamma and epsilon chains, while a peripheral stalk is formed by the delta and b chains.</text>
</comment>
<dbReference type="PANTHER" id="PTHR33445:SF1">
    <property type="entry name" value="ATP SYNTHASE SUBUNIT B"/>
    <property type="match status" value="1"/>
</dbReference>
<dbReference type="GO" id="GO:0046961">
    <property type="term" value="F:proton-transporting ATPase activity, rotational mechanism"/>
    <property type="evidence" value="ECO:0007669"/>
    <property type="project" value="TreeGrafter"/>
</dbReference>
<evidence type="ECO:0000256" key="6">
    <source>
        <dbReference type="ARBA" id="ARBA00022989"/>
    </source>
</evidence>
<evidence type="ECO:0000256" key="13">
    <source>
        <dbReference type="HAMAP-Rule" id="MF_01398"/>
    </source>
</evidence>
<evidence type="ECO:0000313" key="16">
    <source>
        <dbReference type="EMBL" id="EYD77970.1"/>
    </source>
</evidence>
<reference evidence="16 17" key="1">
    <citation type="submission" date="2013-02" db="EMBL/GenBank/DDBJ databases">
        <authorList>
            <person name="Fiebig A."/>
            <person name="Goeker M."/>
            <person name="Klenk H.-P.P."/>
        </authorList>
    </citation>
    <scope>NUCLEOTIDE SEQUENCE [LARGE SCALE GENOMIC DNA]</scope>
    <source>
        <strain evidence="16 17">DSM 19309</strain>
    </source>
</reference>
<evidence type="ECO:0000256" key="15">
    <source>
        <dbReference type="SAM" id="MobiDB-lite"/>
    </source>
</evidence>
<dbReference type="InterPro" id="IPR002146">
    <property type="entry name" value="ATP_synth_b/b'su_bac/chlpt"/>
</dbReference>
<sequence>MEEDQTAPDAGPALVANEAHGETTTATHAAEEEAGGMPQLNPDFFGNLIFWLIVTLVAIFLILTRVALPRIGATLATRRGTIGSDLAAAETLRTQARDAQAAYDKALADARAEASRIGAQARAEIQAQLDAELAQADARIDAKAAQSAQALRQIEAEAAGSVEAVARDAARAIVEALGGHPDPAAVDAAVARTVRG</sequence>
<comment type="function">
    <text evidence="11">Component of the F(0) channel, it forms part of the peripheral stalk, linking F(1) to F(0). The b'-subunit is a diverged and duplicated form of b found in plants and photosynthetic bacteria.</text>
</comment>
<comment type="similarity">
    <text evidence="1 13 14">Belongs to the ATPase B chain family.</text>
</comment>
<comment type="subcellular location">
    <subcellularLocation>
        <location evidence="13">Cell membrane</location>
        <topology evidence="13">Single-pass membrane protein</topology>
    </subcellularLocation>
    <subcellularLocation>
        <location evidence="12">Endomembrane system</location>
        <topology evidence="12">Single-pass membrane protein</topology>
    </subcellularLocation>
</comment>
<evidence type="ECO:0000256" key="4">
    <source>
        <dbReference type="ARBA" id="ARBA00022692"/>
    </source>
</evidence>
<accession>A0A017HUG9</accession>
<evidence type="ECO:0000256" key="3">
    <source>
        <dbReference type="ARBA" id="ARBA00022547"/>
    </source>
</evidence>
<dbReference type="OrthoDB" id="9805716at2"/>
<evidence type="ECO:0000256" key="5">
    <source>
        <dbReference type="ARBA" id="ARBA00022781"/>
    </source>
</evidence>
<dbReference type="Pfam" id="PF00430">
    <property type="entry name" value="ATP-synt_B"/>
    <property type="match status" value="1"/>
</dbReference>
<dbReference type="RefSeq" id="WP_082484007.1">
    <property type="nucleotide sequence ID" value="NZ_KK088575.1"/>
</dbReference>
<dbReference type="GO" id="GO:0012505">
    <property type="term" value="C:endomembrane system"/>
    <property type="evidence" value="ECO:0007669"/>
    <property type="project" value="UniProtKB-SubCell"/>
</dbReference>
<keyword evidence="5 13" id="KW-0375">Hydrogen ion transport</keyword>
<evidence type="ECO:0000256" key="1">
    <source>
        <dbReference type="ARBA" id="ARBA00005513"/>
    </source>
</evidence>
<comment type="function">
    <text evidence="10 13">F(1)F(0) ATP synthase produces ATP from ADP in the presence of a proton or sodium gradient. F-type ATPases consist of two structural domains, F(1) containing the extramembraneous catalytic core and F(0) containing the membrane proton channel, linked together by a central stalk and a peripheral stalk. During catalysis, ATP synthesis in the catalytic domain of F(1) is coupled via a rotary mechanism of the central stalk subunits to proton translocation.</text>
</comment>
<keyword evidence="7 13" id="KW-0406">Ion transport</keyword>
<keyword evidence="16" id="KW-0378">Hydrolase</keyword>
<keyword evidence="6 13" id="KW-1133">Transmembrane helix</keyword>
<dbReference type="GO" id="GO:0005886">
    <property type="term" value="C:plasma membrane"/>
    <property type="evidence" value="ECO:0007669"/>
    <property type="project" value="UniProtKB-SubCell"/>
</dbReference>
<evidence type="ECO:0000256" key="8">
    <source>
        <dbReference type="ARBA" id="ARBA00023136"/>
    </source>
</evidence>
<evidence type="ECO:0000256" key="10">
    <source>
        <dbReference type="ARBA" id="ARBA00025198"/>
    </source>
</evidence>
<evidence type="ECO:0000256" key="11">
    <source>
        <dbReference type="ARBA" id="ARBA00025614"/>
    </source>
</evidence>
<name>A0A017HUG9_9RHOB</name>
<organism evidence="16 17">
    <name type="scientific">Rubellimicrobium mesophilum DSM 19309</name>
    <dbReference type="NCBI Taxonomy" id="442562"/>
    <lineage>
        <taxon>Bacteria</taxon>
        <taxon>Pseudomonadati</taxon>
        <taxon>Pseudomonadota</taxon>
        <taxon>Alphaproteobacteria</taxon>
        <taxon>Rhodobacterales</taxon>
        <taxon>Roseobacteraceae</taxon>
        <taxon>Rubellimicrobium</taxon>
    </lineage>
</organism>
<keyword evidence="4 13" id="KW-0812">Transmembrane</keyword>
<keyword evidence="3 13" id="KW-0138">CF(0)</keyword>
<keyword evidence="2 13" id="KW-0813">Transport</keyword>
<dbReference type="InterPro" id="IPR050059">
    <property type="entry name" value="ATP_synthase_B_chain"/>
</dbReference>
<evidence type="ECO:0000256" key="7">
    <source>
        <dbReference type="ARBA" id="ARBA00023065"/>
    </source>
</evidence>
<evidence type="ECO:0000256" key="12">
    <source>
        <dbReference type="ARBA" id="ARBA00037847"/>
    </source>
</evidence>
<dbReference type="EMBL" id="AOSK01000019">
    <property type="protein sequence ID" value="EYD77970.1"/>
    <property type="molecule type" value="Genomic_DNA"/>
</dbReference>
<keyword evidence="8 13" id="KW-0472">Membrane</keyword>
<dbReference type="PANTHER" id="PTHR33445">
    <property type="entry name" value="ATP SYNTHASE SUBUNIT B', CHLOROPLASTIC"/>
    <property type="match status" value="1"/>
</dbReference>
<keyword evidence="9 13" id="KW-0066">ATP synthesis</keyword>
<evidence type="ECO:0000256" key="14">
    <source>
        <dbReference type="RuleBase" id="RU003848"/>
    </source>
</evidence>
<gene>
    <name evidence="13" type="primary">atpF</name>
    <name evidence="16" type="ORF">Rumeso_00431</name>
</gene>
<feature type="transmembrane region" description="Helical" evidence="13">
    <location>
        <begin position="48"/>
        <end position="68"/>
    </location>
</feature>
<keyword evidence="13" id="KW-1003">Cell membrane</keyword>
<evidence type="ECO:0000256" key="2">
    <source>
        <dbReference type="ARBA" id="ARBA00022448"/>
    </source>
</evidence>